<dbReference type="Proteomes" id="UP001595979">
    <property type="component" value="Unassembled WGS sequence"/>
</dbReference>
<sequence>MFDARLTDNLRRFGSRDEAEAYLDLVGDLLSALHLTGDDPRFHFNPTGQTRFVLPLTVNNRYIVAKSRDVGGEATWILAQPHDLAGVTGEVLHLWTFAHKRHDPPAGAPRLVQLRAEFVRARLGTLFPDLLEIAARELAACRGMTPSRQAHSPGAYALALDDAARAARLDGVAFGARRTRRKP</sequence>
<proteinExistence type="predicted"/>
<accession>A0ABW1DGT9</accession>
<protein>
    <submittedName>
        <fullName evidence="1">Uncharacterized protein</fullName>
    </submittedName>
</protein>
<name>A0ABW1DGT9_9DEIO</name>
<evidence type="ECO:0000313" key="1">
    <source>
        <dbReference type="EMBL" id="MFC5847805.1"/>
    </source>
</evidence>
<comment type="caution">
    <text evidence="1">The sequence shown here is derived from an EMBL/GenBank/DDBJ whole genome shotgun (WGS) entry which is preliminary data.</text>
</comment>
<gene>
    <name evidence="1" type="ORF">ACFPQ6_05730</name>
</gene>
<reference evidence="2" key="1">
    <citation type="journal article" date="2019" name="Int. J. Syst. Evol. Microbiol.">
        <title>The Global Catalogue of Microorganisms (GCM) 10K type strain sequencing project: providing services to taxonomists for standard genome sequencing and annotation.</title>
        <authorList>
            <consortium name="The Broad Institute Genomics Platform"/>
            <consortium name="The Broad Institute Genome Sequencing Center for Infectious Disease"/>
            <person name="Wu L."/>
            <person name="Ma J."/>
        </authorList>
    </citation>
    <scope>NUCLEOTIDE SEQUENCE [LARGE SCALE GENOMIC DNA]</scope>
    <source>
        <strain evidence="2">CGMCC 1.15053</strain>
    </source>
</reference>
<organism evidence="1 2">
    <name type="scientific">Deinococcus petrolearius</name>
    <dbReference type="NCBI Taxonomy" id="1751295"/>
    <lineage>
        <taxon>Bacteria</taxon>
        <taxon>Thermotogati</taxon>
        <taxon>Deinococcota</taxon>
        <taxon>Deinococci</taxon>
        <taxon>Deinococcales</taxon>
        <taxon>Deinococcaceae</taxon>
        <taxon>Deinococcus</taxon>
    </lineage>
</organism>
<keyword evidence="2" id="KW-1185">Reference proteome</keyword>
<evidence type="ECO:0000313" key="2">
    <source>
        <dbReference type="Proteomes" id="UP001595979"/>
    </source>
</evidence>
<dbReference type="RefSeq" id="WP_380047257.1">
    <property type="nucleotide sequence ID" value="NZ_JBHSOH010000005.1"/>
</dbReference>
<dbReference type="EMBL" id="JBHSOH010000005">
    <property type="protein sequence ID" value="MFC5847805.1"/>
    <property type="molecule type" value="Genomic_DNA"/>
</dbReference>